<feature type="domain" description="F-box" evidence="1">
    <location>
        <begin position="15"/>
        <end position="48"/>
    </location>
</feature>
<protein>
    <recommendedName>
        <fullName evidence="5">F-box protein</fullName>
    </recommendedName>
</protein>
<name>A0A8K0HS84_9ROSA</name>
<sequence>MKLSSALKTATASNWSELQRELLELILKRLQFADIIRFEAVCSSWNKAAISYVSSPLYTGLPQVPWLMIESDRMGEYNHCRFLNLAENAKNGGTVYKLKNAFKAIARKHFLEVVGSSYGWVAVLYFFKKPILVNPFSGAHIRIDTKYGTYSSKKRFRKIVLSSDPSVNYMDFSLAVLCEPLDDVAFYKHKDKQWTRPCHSCYFDITCHNGRMYGLSKIYNVEVWDFHSYLPTKVVKVADLEWVTIKAIKAMTKRNPLPNSVKLTGITWKYYLVESLGELLIVNRFYRRSASLLDTKTTIGFIICKVDLETELGLVTLENLPDRAVLVGDKEATSVSTRDCPELQENCVYFKDESLGIYSLKDDKISTIGNLKDKLHKRFAYWIVPNPRVVQNLNSQSGEEQ</sequence>
<dbReference type="Pfam" id="PF00646">
    <property type="entry name" value="F-box"/>
    <property type="match status" value="1"/>
</dbReference>
<reference evidence="3" key="1">
    <citation type="submission" date="2020-03" db="EMBL/GenBank/DDBJ databases">
        <title>A high-quality chromosome-level genome assembly of a woody plant with both climbing and erect habits, Rhamnella rubrinervis.</title>
        <authorList>
            <person name="Lu Z."/>
            <person name="Yang Y."/>
            <person name="Zhu X."/>
            <person name="Sun Y."/>
        </authorList>
    </citation>
    <scope>NUCLEOTIDE SEQUENCE</scope>
    <source>
        <strain evidence="3">BYM</strain>
        <tissue evidence="3">Leaf</tissue>
    </source>
</reference>
<dbReference type="AlphaFoldDB" id="A0A8K0HS84"/>
<organism evidence="3 4">
    <name type="scientific">Rhamnella rubrinervis</name>
    <dbReference type="NCBI Taxonomy" id="2594499"/>
    <lineage>
        <taxon>Eukaryota</taxon>
        <taxon>Viridiplantae</taxon>
        <taxon>Streptophyta</taxon>
        <taxon>Embryophyta</taxon>
        <taxon>Tracheophyta</taxon>
        <taxon>Spermatophyta</taxon>
        <taxon>Magnoliopsida</taxon>
        <taxon>eudicotyledons</taxon>
        <taxon>Gunneridae</taxon>
        <taxon>Pentapetalae</taxon>
        <taxon>rosids</taxon>
        <taxon>fabids</taxon>
        <taxon>Rosales</taxon>
        <taxon>Rhamnaceae</taxon>
        <taxon>rhamnoid group</taxon>
        <taxon>Rhamneae</taxon>
        <taxon>Rhamnella</taxon>
    </lineage>
</organism>
<dbReference type="PANTHER" id="PTHR44259:SF15">
    <property type="entry name" value="F-BOX PROTEIN KIB2-RELATED"/>
    <property type="match status" value="1"/>
</dbReference>
<dbReference type="Proteomes" id="UP000796880">
    <property type="component" value="Unassembled WGS sequence"/>
</dbReference>
<dbReference type="EMBL" id="VOIH02000001">
    <property type="protein sequence ID" value="KAF3456765.1"/>
    <property type="molecule type" value="Genomic_DNA"/>
</dbReference>
<evidence type="ECO:0000259" key="1">
    <source>
        <dbReference type="Pfam" id="PF00646"/>
    </source>
</evidence>
<evidence type="ECO:0008006" key="5">
    <source>
        <dbReference type="Google" id="ProtNLM"/>
    </source>
</evidence>
<accession>A0A8K0HS84</accession>
<evidence type="ECO:0000313" key="3">
    <source>
        <dbReference type="EMBL" id="KAF3456765.1"/>
    </source>
</evidence>
<gene>
    <name evidence="3" type="ORF">FNV43_RR01419</name>
</gene>
<dbReference type="SUPFAM" id="SSF81383">
    <property type="entry name" value="F-box domain"/>
    <property type="match status" value="1"/>
</dbReference>
<dbReference type="InterPro" id="IPR001810">
    <property type="entry name" value="F-box_dom"/>
</dbReference>
<dbReference type="Pfam" id="PF03478">
    <property type="entry name" value="Beta-prop_KIB1-4"/>
    <property type="match status" value="1"/>
</dbReference>
<dbReference type="InterPro" id="IPR005174">
    <property type="entry name" value="KIB1-4_b-propeller"/>
</dbReference>
<dbReference type="CDD" id="cd09917">
    <property type="entry name" value="F-box_SF"/>
    <property type="match status" value="1"/>
</dbReference>
<dbReference type="PANTHER" id="PTHR44259">
    <property type="entry name" value="OS07G0183000 PROTEIN-RELATED"/>
    <property type="match status" value="1"/>
</dbReference>
<dbReference type="InterPro" id="IPR050942">
    <property type="entry name" value="F-box_BR-signaling"/>
</dbReference>
<keyword evidence="4" id="KW-1185">Reference proteome</keyword>
<proteinExistence type="predicted"/>
<comment type="caution">
    <text evidence="3">The sequence shown here is derived from an EMBL/GenBank/DDBJ whole genome shotgun (WGS) entry which is preliminary data.</text>
</comment>
<dbReference type="OrthoDB" id="1068419at2759"/>
<dbReference type="Gene3D" id="1.20.1280.50">
    <property type="match status" value="1"/>
</dbReference>
<evidence type="ECO:0000313" key="4">
    <source>
        <dbReference type="Proteomes" id="UP000796880"/>
    </source>
</evidence>
<dbReference type="InterPro" id="IPR036047">
    <property type="entry name" value="F-box-like_dom_sf"/>
</dbReference>
<feature type="domain" description="KIB1-4 beta-propeller" evidence="2">
    <location>
        <begin position="112"/>
        <end position="358"/>
    </location>
</feature>
<evidence type="ECO:0000259" key="2">
    <source>
        <dbReference type="Pfam" id="PF03478"/>
    </source>
</evidence>